<name>A0A068TNC8_COFCA</name>
<protein>
    <recommendedName>
        <fullName evidence="3">Exocyst subunit Exo70 family protein</fullName>
    </recommendedName>
</protein>
<dbReference type="InterPro" id="IPR004140">
    <property type="entry name" value="Exo70"/>
</dbReference>
<keyword evidence="3" id="KW-0268">Exocytosis</keyword>
<gene>
    <name evidence="5" type="ORF">GSCOC_T00021760001</name>
</gene>
<reference evidence="6" key="1">
    <citation type="journal article" date="2014" name="Science">
        <title>The coffee genome provides insight into the convergent evolution of caffeine biosynthesis.</title>
        <authorList>
            <person name="Denoeud F."/>
            <person name="Carretero-Paulet L."/>
            <person name="Dereeper A."/>
            <person name="Droc G."/>
            <person name="Guyot R."/>
            <person name="Pietrella M."/>
            <person name="Zheng C."/>
            <person name="Alberti A."/>
            <person name="Anthony F."/>
            <person name="Aprea G."/>
            <person name="Aury J.M."/>
            <person name="Bento P."/>
            <person name="Bernard M."/>
            <person name="Bocs S."/>
            <person name="Campa C."/>
            <person name="Cenci A."/>
            <person name="Combes M.C."/>
            <person name="Crouzillat D."/>
            <person name="Da Silva C."/>
            <person name="Daddiego L."/>
            <person name="De Bellis F."/>
            <person name="Dussert S."/>
            <person name="Garsmeur O."/>
            <person name="Gayraud T."/>
            <person name="Guignon V."/>
            <person name="Jahn K."/>
            <person name="Jamilloux V."/>
            <person name="Joet T."/>
            <person name="Labadie K."/>
            <person name="Lan T."/>
            <person name="Leclercq J."/>
            <person name="Lepelley M."/>
            <person name="Leroy T."/>
            <person name="Li L.T."/>
            <person name="Librado P."/>
            <person name="Lopez L."/>
            <person name="Munoz A."/>
            <person name="Noel B."/>
            <person name="Pallavicini A."/>
            <person name="Perrotta G."/>
            <person name="Poncet V."/>
            <person name="Pot D."/>
            <person name="Priyono X."/>
            <person name="Rigoreau M."/>
            <person name="Rouard M."/>
            <person name="Rozas J."/>
            <person name="Tranchant-Dubreuil C."/>
            <person name="VanBuren R."/>
            <person name="Zhang Q."/>
            <person name="Andrade A.C."/>
            <person name="Argout X."/>
            <person name="Bertrand B."/>
            <person name="de Kochko A."/>
            <person name="Graziosi G."/>
            <person name="Henry R.J."/>
            <person name="Jayarama X."/>
            <person name="Ming R."/>
            <person name="Nagai C."/>
            <person name="Rounsley S."/>
            <person name="Sankoff D."/>
            <person name="Giuliano G."/>
            <person name="Albert V.A."/>
            <person name="Wincker P."/>
            <person name="Lashermes P."/>
        </authorList>
    </citation>
    <scope>NUCLEOTIDE SEQUENCE [LARGE SCALE GENOMIC DNA]</scope>
    <source>
        <strain evidence="6">cv. DH200-94</strain>
    </source>
</reference>
<dbReference type="EMBL" id="HG739086">
    <property type="protein sequence ID" value="CDO97840.1"/>
    <property type="molecule type" value="Genomic_DNA"/>
</dbReference>
<keyword evidence="3" id="KW-0653">Protein transport</keyword>
<dbReference type="InParanoid" id="A0A068TNC8"/>
<comment type="function">
    <text evidence="3">Component of the exocyst complex.</text>
</comment>
<dbReference type="Pfam" id="PF03081">
    <property type="entry name" value="Exo70_C"/>
    <property type="match status" value="1"/>
</dbReference>
<sequence length="509" mass="57976">MAINTPEPRTSTESSSFTLGTSGILGENFESRSNDFQPQAETDLLAALLAGESMSDLSLNATELHDVRSKAEKMDSQGCLGQFVAEYVSERKCFIKLRFQNLWDQNLQMGTADTQKLEWEVLEVKIMRWIRGARRSLRDILAYEKRLSMYVFQGLGNASTARSCFIEIVKDPVARLLDFPEALCSCRRSPERLRKMLLLHTSFSHLISDIKAFFGASEEEIRSIQARADVIFSRLGEVVRLTLVDFEAAILGDLDECPAPDGAIHRLTKYVMDYIIGLTDFQESLMELILSKPSVSSGDGLSSKLEVAELERQTPLAAHLLWTIIVLLNNLERKSKSYRDPSLSNLFVMNNIHYIVQGIRKSRVLRQMAGCYVNKLTEIVREAMYGYLKASWDQVMYCLRSQGLRVVSWGCISWVSKNVPKDRLKKFNKLFAEIHFAQTMWTVPDLGLREGLQRSIRNRLIPTYESYLRNFGSHIMSGEGSSERCILYSVEELEDRVLELFNCPLLPLE</sequence>
<dbReference type="InterPro" id="IPR046364">
    <property type="entry name" value="Exo70_C"/>
</dbReference>
<comment type="similarity">
    <text evidence="1 3">Belongs to the EXO70 family.</text>
</comment>
<dbReference type="GO" id="GO:0000145">
    <property type="term" value="C:exocyst"/>
    <property type="evidence" value="ECO:0007669"/>
    <property type="project" value="InterPro"/>
</dbReference>
<evidence type="ECO:0000259" key="4">
    <source>
        <dbReference type="Pfam" id="PF03081"/>
    </source>
</evidence>
<dbReference type="SUPFAM" id="SSF74788">
    <property type="entry name" value="Cullin repeat-like"/>
    <property type="match status" value="1"/>
</dbReference>
<accession>A0A068TNC8</accession>
<dbReference type="Gene3D" id="1.20.1280.170">
    <property type="entry name" value="Exocyst complex component Exo70"/>
    <property type="match status" value="1"/>
</dbReference>
<evidence type="ECO:0000256" key="2">
    <source>
        <dbReference type="ARBA" id="ARBA00022448"/>
    </source>
</evidence>
<dbReference type="Gramene" id="CDO97840">
    <property type="protein sequence ID" value="CDO97840"/>
    <property type="gene ID" value="GSCOC_T00021760001"/>
</dbReference>
<dbReference type="AlphaFoldDB" id="A0A068TNC8"/>
<dbReference type="STRING" id="49390.A0A068TNC8"/>
<proteinExistence type="inferred from homology"/>
<organism evidence="5 6">
    <name type="scientific">Coffea canephora</name>
    <name type="common">Robusta coffee</name>
    <dbReference type="NCBI Taxonomy" id="49390"/>
    <lineage>
        <taxon>Eukaryota</taxon>
        <taxon>Viridiplantae</taxon>
        <taxon>Streptophyta</taxon>
        <taxon>Embryophyta</taxon>
        <taxon>Tracheophyta</taxon>
        <taxon>Spermatophyta</taxon>
        <taxon>Magnoliopsida</taxon>
        <taxon>eudicotyledons</taxon>
        <taxon>Gunneridae</taxon>
        <taxon>Pentapetalae</taxon>
        <taxon>asterids</taxon>
        <taxon>lamiids</taxon>
        <taxon>Gentianales</taxon>
        <taxon>Rubiaceae</taxon>
        <taxon>Ixoroideae</taxon>
        <taxon>Gardenieae complex</taxon>
        <taxon>Bertiereae - Coffeeae clade</taxon>
        <taxon>Coffeeae</taxon>
        <taxon>Coffea</taxon>
    </lineage>
</organism>
<dbReference type="Proteomes" id="UP000295252">
    <property type="component" value="Chromosome VI"/>
</dbReference>
<dbReference type="OrthoDB" id="1922221at2759"/>
<dbReference type="OMA" id="ELENAMW"/>
<dbReference type="GO" id="GO:0006887">
    <property type="term" value="P:exocytosis"/>
    <property type="evidence" value="ECO:0007669"/>
    <property type="project" value="UniProtKB-KW"/>
</dbReference>
<evidence type="ECO:0000313" key="6">
    <source>
        <dbReference type="Proteomes" id="UP000295252"/>
    </source>
</evidence>
<dbReference type="PhylomeDB" id="A0A068TNC8"/>
<keyword evidence="6" id="KW-1185">Reference proteome</keyword>
<feature type="domain" description="Exocyst complex subunit Exo70 C-terminal" evidence="4">
    <location>
        <begin position="128"/>
        <end position="497"/>
    </location>
</feature>
<dbReference type="GO" id="GO:0005546">
    <property type="term" value="F:phosphatidylinositol-4,5-bisphosphate binding"/>
    <property type="evidence" value="ECO:0007669"/>
    <property type="project" value="InterPro"/>
</dbReference>
<dbReference type="GO" id="GO:0015031">
    <property type="term" value="P:protein transport"/>
    <property type="evidence" value="ECO:0007669"/>
    <property type="project" value="UniProtKB-KW"/>
</dbReference>
<evidence type="ECO:0000256" key="3">
    <source>
        <dbReference type="RuleBase" id="RU365026"/>
    </source>
</evidence>
<keyword evidence="2 3" id="KW-0813">Transport</keyword>
<dbReference type="PANTHER" id="PTHR12542:SF7">
    <property type="entry name" value="EXOCYST SUBUNIT EXO70 FAMILY PROTEIN"/>
    <property type="match status" value="1"/>
</dbReference>
<evidence type="ECO:0000256" key="1">
    <source>
        <dbReference type="ARBA" id="ARBA00006756"/>
    </source>
</evidence>
<dbReference type="InterPro" id="IPR016159">
    <property type="entry name" value="Cullin_repeat-like_dom_sf"/>
</dbReference>
<evidence type="ECO:0000313" key="5">
    <source>
        <dbReference type="EMBL" id="CDO97840.1"/>
    </source>
</evidence>
<dbReference type="PANTHER" id="PTHR12542">
    <property type="entry name" value="EXOCYST COMPLEX PROTEIN EXO70"/>
    <property type="match status" value="1"/>
</dbReference>